<dbReference type="InterPro" id="IPR003959">
    <property type="entry name" value="ATPase_AAA_core"/>
</dbReference>
<accession>A0ABS2K828</accession>
<evidence type="ECO:0000259" key="1">
    <source>
        <dbReference type="Pfam" id="PF13304"/>
    </source>
</evidence>
<organism evidence="2 3">
    <name type="scientific">Dyella flava</name>
    <dbReference type="NCBI Taxonomy" id="1920170"/>
    <lineage>
        <taxon>Bacteria</taxon>
        <taxon>Pseudomonadati</taxon>
        <taxon>Pseudomonadota</taxon>
        <taxon>Gammaproteobacteria</taxon>
        <taxon>Lysobacterales</taxon>
        <taxon>Rhodanobacteraceae</taxon>
        <taxon>Dyella</taxon>
    </lineage>
</organism>
<comment type="caution">
    <text evidence="2">The sequence shown here is derived from an EMBL/GenBank/DDBJ whole genome shotgun (WGS) entry which is preliminary data.</text>
</comment>
<dbReference type="EMBL" id="JADIKE010000038">
    <property type="protein sequence ID" value="MBM7127299.1"/>
    <property type="molecule type" value="Genomic_DNA"/>
</dbReference>
<protein>
    <submittedName>
        <fullName evidence="2">AAA family ATPase</fullName>
    </submittedName>
</protein>
<name>A0ABS2K828_9GAMM</name>
<sequence>MLTTLAVANYRSLRSLIVPLGRLNLITGSNGCGKSNLYRALRLLAETAQGGVIQALAREGGLSSTLWAGPEHLTPRMQRGEVPIEGGPRQEPVALKLGFAGEAFGYAIDFGFPPPPPPATAFALDPMIKREAIWAGPFLRMSNLLVDRKRALVRVRDGRNWRVLTEHLSEFESIFTQLADPERAAEVMTLRESIRGWRFYDHFRSDADAPARWSQLGTRTTVLSHDGRDLAAAWQTIIEIGDEASLHEAVQDAFPGAEVSVTISDGRFGLLFRQHGLLRSLSTAELSDGTLRYLLWIAALHTPRPPPLMVLNEPETSLHPDLLPALARLIVRASRHSQIWVVSHAQRLIAALEQTSDCISIHLEKQFGQSQIVGQRPLDEPAWHWPER</sequence>
<dbReference type="PIRSF" id="PIRSF029347">
    <property type="entry name" value="RecF"/>
    <property type="match status" value="1"/>
</dbReference>
<dbReference type="Proteomes" id="UP001430149">
    <property type="component" value="Unassembled WGS sequence"/>
</dbReference>
<gene>
    <name evidence="2" type="ORF">ISP19_18145</name>
</gene>
<evidence type="ECO:0000313" key="3">
    <source>
        <dbReference type="Proteomes" id="UP001430149"/>
    </source>
</evidence>
<feature type="domain" description="ATPase AAA-type core" evidence="1">
    <location>
        <begin position="23"/>
        <end position="66"/>
    </location>
</feature>
<dbReference type="Gene3D" id="3.40.50.300">
    <property type="entry name" value="P-loop containing nucleotide triphosphate hydrolases"/>
    <property type="match status" value="2"/>
</dbReference>
<evidence type="ECO:0000313" key="2">
    <source>
        <dbReference type="EMBL" id="MBM7127299.1"/>
    </source>
</evidence>
<dbReference type="PANTHER" id="PTHR32182:SF25">
    <property type="entry name" value="SLR1056 PROTEIN"/>
    <property type="match status" value="1"/>
</dbReference>
<keyword evidence="3" id="KW-1185">Reference proteome</keyword>
<proteinExistence type="predicted"/>
<dbReference type="SUPFAM" id="SSF52540">
    <property type="entry name" value="P-loop containing nucleoside triphosphate hydrolases"/>
    <property type="match status" value="1"/>
</dbReference>
<feature type="domain" description="ATPase AAA-type core" evidence="1">
    <location>
        <begin position="180"/>
        <end position="345"/>
    </location>
</feature>
<dbReference type="InterPro" id="IPR027417">
    <property type="entry name" value="P-loop_NTPase"/>
</dbReference>
<dbReference type="RefSeq" id="WP_204683806.1">
    <property type="nucleotide sequence ID" value="NZ_BSNR01000019.1"/>
</dbReference>
<reference evidence="2" key="1">
    <citation type="submission" date="2020-10" db="EMBL/GenBank/DDBJ databases">
        <title>Phylogeny of dyella-like bacteria.</title>
        <authorList>
            <person name="Fu J."/>
        </authorList>
    </citation>
    <scope>NUCLEOTIDE SEQUENCE</scope>
    <source>
        <strain evidence="2">DHOC52</strain>
    </source>
</reference>
<dbReference type="Pfam" id="PF13304">
    <property type="entry name" value="AAA_21"/>
    <property type="match status" value="2"/>
</dbReference>
<dbReference type="PANTHER" id="PTHR32182">
    <property type="entry name" value="DNA REPLICATION AND REPAIR PROTEIN RECF"/>
    <property type="match status" value="1"/>
</dbReference>
<dbReference type="InterPro" id="IPR014555">
    <property type="entry name" value="RecF-like"/>
</dbReference>